<dbReference type="PATRIC" id="fig|216942.3.peg.1063"/>
<gene>
    <name evidence="2" type="ORF">SLITO_v1c10440</name>
</gene>
<dbReference type="KEGG" id="sll:SLITO_v1c10440"/>
<reference evidence="2 3" key="1">
    <citation type="journal article" date="2015" name="Genome Announc.">
        <title>Complete Genome Sequence of Spiroplasma litorale TN-1T (DSM 21781), a Bacterium Isolated from a Green-Eyed Horsefly (Tabanus nigrovittatus).</title>
        <authorList>
            <person name="Lo W.S."/>
            <person name="Lai Y.C."/>
            <person name="Lien Y.W."/>
            <person name="Wang T.H."/>
            <person name="Kuo C.H."/>
        </authorList>
    </citation>
    <scope>NUCLEOTIDE SEQUENCE [LARGE SCALE GENOMIC DNA]</scope>
    <source>
        <strain evidence="2 3">TN-1</strain>
    </source>
</reference>
<protein>
    <submittedName>
        <fullName evidence="2">Uncharacterized protein</fullName>
    </submittedName>
</protein>
<name>A0A0K1W2V3_9MOLU</name>
<keyword evidence="1" id="KW-1133">Transmembrane helix</keyword>
<feature type="transmembrane region" description="Helical" evidence="1">
    <location>
        <begin position="36"/>
        <end position="57"/>
    </location>
</feature>
<organism evidence="2 3">
    <name type="scientific">Spiroplasma litorale</name>
    <dbReference type="NCBI Taxonomy" id="216942"/>
    <lineage>
        <taxon>Bacteria</taxon>
        <taxon>Bacillati</taxon>
        <taxon>Mycoplasmatota</taxon>
        <taxon>Mollicutes</taxon>
        <taxon>Entomoplasmatales</taxon>
        <taxon>Spiroplasmataceae</taxon>
        <taxon>Spiroplasma</taxon>
    </lineage>
</organism>
<keyword evidence="3" id="KW-1185">Reference proteome</keyword>
<keyword evidence="1" id="KW-0812">Transmembrane</keyword>
<dbReference type="EMBL" id="CP012357">
    <property type="protein sequence ID" value="AKX34655.1"/>
    <property type="molecule type" value="Genomic_DNA"/>
</dbReference>
<dbReference type="RefSeq" id="WP_075058733.1">
    <property type="nucleotide sequence ID" value="NZ_CP012357.1"/>
</dbReference>
<dbReference type="Proteomes" id="UP000067476">
    <property type="component" value="Chromosome"/>
</dbReference>
<accession>A0A0K1W2V3</accession>
<evidence type="ECO:0000313" key="2">
    <source>
        <dbReference type="EMBL" id="AKX34655.1"/>
    </source>
</evidence>
<dbReference type="AlphaFoldDB" id="A0A0K1W2V3"/>
<sequence length="286" mass="34075">MTGKDFLIKELKREKVPKKNNSWLSWKEKSLTKNTLVLPILIILIAVVLFIIILFFFNIHIAIASLYICMSVESSITYIPILIFHIVCKIRYTKINIKVLKIKWTEVFKYYLKNYKIDVNKIVIEKSILKKSDLINLISKNKTIEINNKFDFVVNNFKFEIIFINFYYDKEINKIILKQEIIFNERIPLDDIANKFKNKIHQKVQFNKIDKNIHLTIDILMVDTTYMFSKKGFIVLDILINKQDDFNNSIFGLYGQRQYNKKNYIDIFDEAVMNDINNIKNIVYDI</sequence>
<feature type="transmembrane region" description="Helical" evidence="1">
    <location>
        <begin position="63"/>
        <end position="88"/>
    </location>
</feature>
<evidence type="ECO:0000256" key="1">
    <source>
        <dbReference type="SAM" id="Phobius"/>
    </source>
</evidence>
<keyword evidence="1" id="KW-0472">Membrane</keyword>
<proteinExistence type="predicted"/>
<evidence type="ECO:0000313" key="3">
    <source>
        <dbReference type="Proteomes" id="UP000067476"/>
    </source>
</evidence>